<organism evidence="2">
    <name type="scientific">marine sediment metagenome</name>
    <dbReference type="NCBI Taxonomy" id="412755"/>
    <lineage>
        <taxon>unclassified sequences</taxon>
        <taxon>metagenomes</taxon>
        <taxon>ecological metagenomes</taxon>
    </lineage>
</organism>
<keyword evidence="1" id="KW-0812">Transmembrane</keyword>
<dbReference type="GO" id="GO:0046677">
    <property type="term" value="P:response to antibiotic"/>
    <property type="evidence" value="ECO:0007669"/>
    <property type="project" value="TreeGrafter"/>
</dbReference>
<name>A0A0F8YP15_9ZZZZ</name>
<dbReference type="GO" id="GO:0005886">
    <property type="term" value="C:plasma membrane"/>
    <property type="evidence" value="ECO:0007669"/>
    <property type="project" value="TreeGrafter"/>
</dbReference>
<evidence type="ECO:0000313" key="2">
    <source>
        <dbReference type="EMBL" id="KKK75460.1"/>
    </source>
</evidence>
<evidence type="ECO:0000256" key="1">
    <source>
        <dbReference type="SAM" id="Phobius"/>
    </source>
</evidence>
<gene>
    <name evidence="2" type="ORF">LCGC14_2873480</name>
</gene>
<feature type="non-terminal residue" evidence="2">
    <location>
        <position position="185"/>
    </location>
</feature>
<accession>A0A0F8YP15</accession>
<keyword evidence="1" id="KW-1133">Transmembrane helix</keyword>
<dbReference type="SUPFAM" id="SSF111369">
    <property type="entry name" value="HlyD-like secretion proteins"/>
    <property type="match status" value="1"/>
</dbReference>
<reference evidence="2" key="1">
    <citation type="journal article" date="2015" name="Nature">
        <title>Complex archaea that bridge the gap between prokaryotes and eukaryotes.</title>
        <authorList>
            <person name="Spang A."/>
            <person name="Saw J.H."/>
            <person name="Jorgensen S.L."/>
            <person name="Zaremba-Niedzwiedzka K."/>
            <person name="Martijn J."/>
            <person name="Lind A.E."/>
            <person name="van Eijk R."/>
            <person name="Schleper C."/>
            <person name="Guy L."/>
            <person name="Ettema T.J."/>
        </authorList>
    </citation>
    <scope>NUCLEOTIDE SEQUENCE</scope>
</reference>
<dbReference type="AlphaFoldDB" id="A0A0F8YP15"/>
<dbReference type="Gene3D" id="2.40.50.100">
    <property type="match status" value="1"/>
</dbReference>
<protein>
    <submittedName>
        <fullName evidence="2">Uncharacterized protein</fullName>
    </submittedName>
</protein>
<feature type="transmembrane region" description="Helical" evidence="1">
    <location>
        <begin position="7"/>
        <end position="28"/>
    </location>
</feature>
<dbReference type="EMBL" id="LAZR01055854">
    <property type="protein sequence ID" value="KKK75460.1"/>
    <property type="molecule type" value="Genomic_DNA"/>
</dbReference>
<sequence length="185" mass="20123">MKKDSKALKIILPVAILLAGFLVMMILVKSRPEQKKVQRQAPAMLVEVMEAQATDTNAMVHTTATVSAAREITIVPQVSGVVTSVEKDFVAGGFFKKGQMLFTIDKTDYALALKSAEAARAKALHTLETVKSRADIAEQEWEILDNGKGEKANPLVLYEPQLKEAEASLESADATVKLAELNLSR</sequence>
<proteinExistence type="predicted"/>
<dbReference type="PANTHER" id="PTHR30158">
    <property type="entry name" value="ACRA/E-RELATED COMPONENT OF DRUG EFFLUX TRANSPORTER"/>
    <property type="match status" value="1"/>
</dbReference>
<keyword evidence="1" id="KW-0472">Membrane</keyword>
<comment type="caution">
    <text evidence="2">The sequence shown here is derived from an EMBL/GenBank/DDBJ whole genome shotgun (WGS) entry which is preliminary data.</text>
</comment>